<feature type="domain" description="Galactokinase N-terminal" evidence="8">
    <location>
        <begin position="8"/>
        <end position="41"/>
    </location>
</feature>
<keyword evidence="10" id="KW-1185">Reference proteome</keyword>
<dbReference type="Gene3D" id="3.30.70.890">
    <property type="entry name" value="GHMP kinase, C-terminal domain"/>
    <property type="match status" value="1"/>
</dbReference>
<dbReference type="GO" id="GO:0004335">
    <property type="term" value="F:galactokinase activity"/>
    <property type="evidence" value="ECO:0007669"/>
    <property type="project" value="InterPro"/>
</dbReference>
<keyword evidence="3 9" id="KW-0418">Kinase</keyword>
<dbReference type="GO" id="GO:0005829">
    <property type="term" value="C:cytosol"/>
    <property type="evidence" value="ECO:0007669"/>
    <property type="project" value="TreeGrafter"/>
</dbReference>
<dbReference type="GO" id="GO:0005524">
    <property type="term" value="F:ATP binding"/>
    <property type="evidence" value="ECO:0007669"/>
    <property type="project" value="UniProtKB-KW"/>
</dbReference>
<keyword evidence="2" id="KW-0547">Nucleotide-binding</keyword>
<feature type="domain" description="GHMP kinase C-terminal" evidence="7">
    <location>
        <begin position="275"/>
        <end position="347"/>
    </location>
</feature>
<dbReference type="InterPro" id="IPR014721">
    <property type="entry name" value="Ribsml_uS5_D2-typ_fold_subgr"/>
</dbReference>
<dbReference type="Pfam" id="PF08544">
    <property type="entry name" value="GHMP_kinases_C"/>
    <property type="match status" value="1"/>
</dbReference>
<comment type="caution">
    <text evidence="9">The sequence shown here is derived from an EMBL/GenBank/DDBJ whole genome shotgun (WGS) entry which is preliminary data.</text>
</comment>
<dbReference type="PIRSF" id="PIRSF000530">
    <property type="entry name" value="Galactokinase"/>
    <property type="match status" value="1"/>
</dbReference>
<dbReference type="PANTHER" id="PTHR10457">
    <property type="entry name" value="MEVALONATE KINASE/GALACTOKINASE"/>
    <property type="match status" value="1"/>
</dbReference>
<evidence type="ECO:0000313" key="9">
    <source>
        <dbReference type="EMBL" id="RNL77834.1"/>
    </source>
</evidence>
<feature type="domain" description="GHMP kinase N-terminal" evidence="6">
    <location>
        <begin position="80"/>
        <end position="169"/>
    </location>
</feature>
<dbReference type="OrthoDB" id="1411003at2"/>
<dbReference type="GO" id="GO:0006012">
    <property type="term" value="P:galactose metabolic process"/>
    <property type="evidence" value="ECO:0007669"/>
    <property type="project" value="UniProtKB-KW"/>
</dbReference>
<gene>
    <name evidence="9" type="ORF">ED312_20690</name>
</gene>
<dbReference type="InterPro" id="IPR019539">
    <property type="entry name" value="GalKase_N"/>
</dbReference>
<dbReference type="AlphaFoldDB" id="A0A3N0DQB9"/>
<protein>
    <submittedName>
        <fullName evidence="9">Galactokinase</fullName>
    </submittedName>
</protein>
<keyword evidence="4" id="KW-0067">ATP-binding</keyword>
<dbReference type="InterPro" id="IPR036554">
    <property type="entry name" value="GHMP_kinase_C_sf"/>
</dbReference>
<proteinExistence type="inferred from homology"/>
<dbReference type="InterPro" id="IPR020568">
    <property type="entry name" value="Ribosomal_Su5_D2-typ_SF"/>
</dbReference>
<accession>A0A3N0DQB9</accession>
<dbReference type="Gene3D" id="3.30.230.10">
    <property type="match status" value="1"/>
</dbReference>
<evidence type="ECO:0000313" key="10">
    <source>
        <dbReference type="Proteomes" id="UP000267469"/>
    </source>
</evidence>
<comment type="similarity">
    <text evidence="1">Belongs to the GHMP kinase family. GalK subfamily.</text>
</comment>
<evidence type="ECO:0000256" key="2">
    <source>
        <dbReference type="ARBA" id="ARBA00022741"/>
    </source>
</evidence>
<evidence type="ECO:0000256" key="4">
    <source>
        <dbReference type="ARBA" id="ARBA00022840"/>
    </source>
</evidence>
<evidence type="ECO:0000256" key="1">
    <source>
        <dbReference type="ARBA" id="ARBA00006566"/>
    </source>
</evidence>
<dbReference type="Pfam" id="PF10509">
    <property type="entry name" value="GalKase_gal_bdg"/>
    <property type="match status" value="1"/>
</dbReference>
<name>A0A3N0DQB9_SINP1</name>
<keyword evidence="5" id="KW-0299">Galactose metabolism</keyword>
<dbReference type="Proteomes" id="UP000267469">
    <property type="component" value="Unassembled WGS sequence"/>
</dbReference>
<organism evidence="9 10">
    <name type="scientific">Sinomicrobium pectinilyticum</name>
    <dbReference type="NCBI Taxonomy" id="1084421"/>
    <lineage>
        <taxon>Bacteria</taxon>
        <taxon>Pseudomonadati</taxon>
        <taxon>Bacteroidota</taxon>
        <taxon>Flavobacteriia</taxon>
        <taxon>Flavobacteriales</taxon>
        <taxon>Flavobacteriaceae</taxon>
        <taxon>Sinomicrobium</taxon>
    </lineage>
</organism>
<dbReference type="InterPro" id="IPR006204">
    <property type="entry name" value="GHMP_kinase_N_dom"/>
</dbReference>
<dbReference type="SUPFAM" id="SSF54211">
    <property type="entry name" value="Ribosomal protein S5 domain 2-like"/>
    <property type="match status" value="1"/>
</dbReference>
<dbReference type="PRINTS" id="PR00473">
    <property type="entry name" value="GALCTOKINASE"/>
</dbReference>
<evidence type="ECO:0000259" key="7">
    <source>
        <dbReference type="Pfam" id="PF08544"/>
    </source>
</evidence>
<dbReference type="InterPro" id="IPR006206">
    <property type="entry name" value="Mevalonate/galactokinase"/>
</dbReference>
<dbReference type="RefSeq" id="WP_123217927.1">
    <property type="nucleotide sequence ID" value="NZ_RJTM01000158.1"/>
</dbReference>
<evidence type="ECO:0000256" key="3">
    <source>
        <dbReference type="ARBA" id="ARBA00022777"/>
    </source>
</evidence>
<dbReference type="SUPFAM" id="SSF55060">
    <property type="entry name" value="GHMP Kinase, C-terminal domain"/>
    <property type="match status" value="1"/>
</dbReference>
<dbReference type="PANTHER" id="PTHR10457:SF7">
    <property type="entry name" value="GALACTOKINASE-RELATED"/>
    <property type="match status" value="1"/>
</dbReference>
<sequence>MTNLKKSEEILSIAPGRVCLFGDHQDYLGLPVIACAINRFVRLKATENDTKRFNLLLPDLNDQRSIALDVSADKLTYRDYLVSSLKVLHRYGCRPDRGYDIEIRGEVPMNAGISSSTAVVVAWVNFLATTFGTDREITPALLSQIAYEAEVLEHGEPGGKMDQYSIGVGNIVYIETGDDFSCQVIGNKLEGLIVAESGIPKETIGTLSRLKSNALKAVAHIKNTYGNFVLEDTVPEEIPQYLDILPEELHPFFEAAVRNHACTRQALEILKGEDPDMKYLGSLMNEHHNILRDLLHITVPRIDAMVEAALQAGAYGAKIVGSGGGGSIVIIAPEKQQDVICALKNAGARDAYEVSVDQGARIVNPVVKTNGKP</sequence>
<keyword evidence="5" id="KW-0119">Carbohydrate metabolism</keyword>
<evidence type="ECO:0000256" key="5">
    <source>
        <dbReference type="ARBA" id="ARBA00023144"/>
    </source>
</evidence>
<reference evidence="9 10" key="1">
    <citation type="submission" date="2018-10" db="EMBL/GenBank/DDBJ databases">
        <title>Sinomicrobium pectinilyticum sp. nov., a pectinase-producing bacterium isolated from alkaline and saline soil, and emended description of the genus Sinomicrobium.</title>
        <authorList>
            <person name="Cheng B."/>
            <person name="Li C."/>
            <person name="Lai Q."/>
            <person name="Du M."/>
            <person name="Shao Z."/>
            <person name="Xu P."/>
            <person name="Yang C."/>
        </authorList>
    </citation>
    <scope>NUCLEOTIDE SEQUENCE [LARGE SCALE GENOMIC DNA]</scope>
    <source>
        <strain evidence="9 10">5DNS001</strain>
    </source>
</reference>
<dbReference type="PRINTS" id="PR00959">
    <property type="entry name" value="MEVGALKINASE"/>
</dbReference>
<evidence type="ECO:0000259" key="6">
    <source>
        <dbReference type="Pfam" id="PF00288"/>
    </source>
</evidence>
<keyword evidence="3 9" id="KW-0808">Transferase</keyword>
<dbReference type="Pfam" id="PF00288">
    <property type="entry name" value="GHMP_kinases_N"/>
    <property type="match status" value="1"/>
</dbReference>
<dbReference type="InterPro" id="IPR013750">
    <property type="entry name" value="GHMP_kinase_C_dom"/>
</dbReference>
<dbReference type="EMBL" id="RJTM01000158">
    <property type="protein sequence ID" value="RNL77834.1"/>
    <property type="molecule type" value="Genomic_DNA"/>
</dbReference>
<dbReference type="InterPro" id="IPR000705">
    <property type="entry name" value="Galactokinase"/>
</dbReference>
<evidence type="ECO:0000259" key="8">
    <source>
        <dbReference type="Pfam" id="PF10509"/>
    </source>
</evidence>